<evidence type="ECO:0000313" key="1">
    <source>
        <dbReference type="EMBL" id="GFQ66473.1"/>
    </source>
</evidence>
<sequence length="82" mass="8925">MPLSTFFRPGCRVCVSLNLPAVLTSLHVDASLQAPESTSSAYFSGNWIHLYRAYSSGNWISASAPTLQAPGSPLSRLLFRPR</sequence>
<organism evidence="2 3">
    <name type="scientific">Trichonephila clavata</name>
    <name type="common">Joro spider</name>
    <name type="synonym">Nephila clavata</name>
    <dbReference type="NCBI Taxonomy" id="2740835"/>
    <lineage>
        <taxon>Eukaryota</taxon>
        <taxon>Metazoa</taxon>
        <taxon>Ecdysozoa</taxon>
        <taxon>Arthropoda</taxon>
        <taxon>Chelicerata</taxon>
        <taxon>Arachnida</taxon>
        <taxon>Araneae</taxon>
        <taxon>Araneomorphae</taxon>
        <taxon>Entelegynae</taxon>
        <taxon>Araneoidea</taxon>
        <taxon>Nephilidae</taxon>
        <taxon>Trichonephila</taxon>
    </lineage>
</organism>
<gene>
    <name evidence="2" type="ORF">TNCT_215691</name>
    <name evidence="1" type="ORF">TNCT_735191</name>
</gene>
<name>A0A8X6FEC4_TRICU</name>
<dbReference type="AlphaFoldDB" id="A0A8X6FEC4"/>
<proteinExistence type="predicted"/>
<evidence type="ECO:0000313" key="3">
    <source>
        <dbReference type="Proteomes" id="UP000887116"/>
    </source>
</evidence>
<dbReference type="Proteomes" id="UP000887116">
    <property type="component" value="Unassembled WGS sequence"/>
</dbReference>
<protein>
    <submittedName>
        <fullName evidence="2">Uncharacterized protein</fullName>
    </submittedName>
</protein>
<evidence type="ECO:0000313" key="2">
    <source>
        <dbReference type="EMBL" id="GFQ77246.1"/>
    </source>
</evidence>
<keyword evidence="3" id="KW-1185">Reference proteome</keyword>
<reference evidence="2" key="1">
    <citation type="submission" date="2020-07" db="EMBL/GenBank/DDBJ databases">
        <title>Multicomponent nature underlies the extraordinary mechanical properties of spider dragline silk.</title>
        <authorList>
            <person name="Kono N."/>
            <person name="Nakamura H."/>
            <person name="Mori M."/>
            <person name="Yoshida Y."/>
            <person name="Ohtoshi R."/>
            <person name="Malay A.D."/>
            <person name="Moran D.A.P."/>
            <person name="Tomita M."/>
            <person name="Numata K."/>
            <person name="Arakawa K."/>
        </authorList>
    </citation>
    <scope>NUCLEOTIDE SEQUENCE</scope>
</reference>
<dbReference type="EMBL" id="BMAO01000379">
    <property type="protein sequence ID" value="GFQ66473.1"/>
    <property type="molecule type" value="Genomic_DNA"/>
</dbReference>
<accession>A0A8X6FEC4</accession>
<comment type="caution">
    <text evidence="2">The sequence shown here is derived from an EMBL/GenBank/DDBJ whole genome shotgun (WGS) entry which is preliminary data.</text>
</comment>
<dbReference type="EMBL" id="BMAO01001977">
    <property type="protein sequence ID" value="GFQ77246.1"/>
    <property type="molecule type" value="Genomic_DNA"/>
</dbReference>